<reference evidence="5" key="1">
    <citation type="submission" date="2020-12" db="EMBL/GenBank/DDBJ databases">
        <title>Prauserella sp. ASG 168, a novel actinomycete isolated from cave rock.</title>
        <authorList>
            <person name="Suriyachadkun C."/>
        </authorList>
    </citation>
    <scope>NUCLEOTIDE SEQUENCE</scope>
    <source>
        <strain evidence="5">ASG 168</strain>
    </source>
</reference>
<evidence type="ECO:0000259" key="4">
    <source>
        <dbReference type="PROSITE" id="PS50949"/>
    </source>
</evidence>
<dbReference type="SMART" id="SM00345">
    <property type="entry name" value="HTH_GNTR"/>
    <property type="match status" value="1"/>
</dbReference>
<dbReference type="SUPFAM" id="SSF46785">
    <property type="entry name" value="Winged helix' DNA-binding domain"/>
    <property type="match status" value="1"/>
</dbReference>
<dbReference type="SUPFAM" id="SSF48008">
    <property type="entry name" value="GntR ligand-binding domain-like"/>
    <property type="match status" value="1"/>
</dbReference>
<comment type="caution">
    <text evidence="5">The sequence shown here is derived from an EMBL/GenBank/DDBJ whole genome shotgun (WGS) entry which is preliminary data.</text>
</comment>
<dbReference type="PANTHER" id="PTHR43537">
    <property type="entry name" value="TRANSCRIPTIONAL REGULATOR, GNTR FAMILY"/>
    <property type="match status" value="1"/>
</dbReference>
<evidence type="ECO:0000256" key="1">
    <source>
        <dbReference type="ARBA" id="ARBA00023015"/>
    </source>
</evidence>
<dbReference type="InterPro" id="IPR011711">
    <property type="entry name" value="GntR_C"/>
</dbReference>
<dbReference type="Pfam" id="PF07729">
    <property type="entry name" value="FCD"/>
    <property type="match status" value="1"/>
</dbReference>
<feature type="domain" description="HTH gntR-type" evidence="4">
    <location>
        <begin position="17"/>
        <end position="87"/>
    </location>
</feature>
<gene>
    <name evidence="5" type="ORF">JHE00_34595</name>
</gene>
<dbReference type="PRINTS" id="PR00035">
    <property type="entry name" value="HTHGNTR"/>
</dbReference>
<dbReference type="GO" id="GO:0003677">
    <property type="term" value="F:DNA binding"/>
    <property type="evidence" value="ECO:0007669"/>
    <property type="project" value="UniProtKB-KW"/>
</dbReference>
<dbReference type="PANTHER" id="PTHR43537:SF5">
    <property type="entry name" value="UXU OPERON TRANSCRIPTIONAL REGULATOR"/>
    <property type="match status" value="1"/>
</dbReference>
<protein>
    <submittedName>
        <fullName evidence="5">FadR family transcriptional regulator</fullName>
    </submittedName>
</protein>
<dbReference type="AlphaFoldDB" id="A0A934QZK4"/>
<keyword evidence="2" id="KW-0238">DNA-binding</keyword>
<evidence type="ECO:0000256" key="2">
    <source>
        <dbReference type="ARBA" id="ARBA00023125"/>
    </source>
</evidence>
<dbReference type="InterPro" id="IPR036388">
    <property type="entry name" value="WH-like_DNA-bd_sf"/>
</dbReference>
<evidence type="ECO:0000313" key="5">
    <source>
        <dbReference type="EMBL" id="MBK1789481.1"/>
    </source>
</evidence>
<keyword evidence="6" id="KW-1185">Reference proteome</keyword>
<organism evidence="5 6">
    <name type="scientific">Prauserella cavernicola</name>
    <dbReference type="NCBI Taxonomy" id="2800127"/>
    <lineage>
        <taxon>Bacteria</taxon>
        <taxon>Bacillati</taxon>
        <taxon>Actinomycetota</taxon>
        <taxon>Actinomycetes</taxon>
        <taxon>Pseudonocardiales</taxon>
        <taxon>Pseudonocardiaceae</taxon>
        <taxon>Prauserella</taxon>
    </lineage>
</organism>
<dbReference type="SMART" id="SM00895">
    <property type="entry name" value="FCD"/>
    <property type="match status" value="1"/>
</dbReference>
<proteinExistence type="predicted"/>
<keyword evidence="3" id="KW-0804">Transcription</keyword>
<dbReference type="Pfam" id="PF00392">
    <property type="entry name" value="GntR"/>
    <property type="match status" value="1"/>
</dbReference>
<dbReference type="Gene3D" id="1.10.10.10">
    <property type="entry name" value="Winged helix-like DNA-binding domain superfamily/Winged helix DNA-binding domain"/>
    <property type="match status" value="1"/>
</dbReference>
<sequence length="245" mass="27308">MEPRGDQQARVIGQKVLRPREQVEERIRVAILSGELKTGDLLPPETELAKQFNVSRTTVREALRSLTTQRLIYKVPGSRGGNFVQLIDHHSLGSAVIDSVHNLLTLGSIEFTEVAEVRQHLEVPAVRLAALNRSAGDVERLRDIVRRQKSASVDDPEVPKLDEQFHSLIAQASGNRVLASFVSALHHETEPVHYLDLSPDVGRATVRQHKAIVDAIAERDPDAAEDAIVKHLTYLRKHLAAHNQR</sequence>
<dbReference type="Proteomes" id="UP000635245">
    <property type="component" value="Unassembled WGS sequence"/>
</dbReference>
<dbReference type="InterPro" id="IPR000524">
    <property type="entry name" value="Tscrpt_reg_HTH_GntR"/>
</dbReference>
<feature type="non-terminal residue" evidence="5">
    <location>
        <position position="245"/>
    </location>
</feature>
<evidence type="ECO:0000256" key="3">
    <source>
        <dbReference type="ARBA" id="ARBA00023163"/>
    </source>
</evidence>
<dbReference type="InterPro" id="IPR008920">
    <property type="entry name" value="TF_FadR/GntR_C"/>
</dbReference>
<dbReference type="InterPro" id="IPR036390">
    <property type="entry name" value="WH_DNA-bd_sf"/>
</dbReference>
<dbReference type="EMBL" id="JAENJH010000037">
    <property type="protein sequence ID" value="MBK1789481.1"/>
    <property type="molecule type" value="Genomic_DNA"/>
</dbReference>
<dbReference type="Gene3D" id="1.20.120.530">
    <property type="entry name" value="GntR ligand-binding domain-like"/>
    <property type="match status" value="1"/>
</dbReference>
<dbReference type="PROSITE" id="PS50949">
    <property type="entry name" value="HTH_GNTR"/>
    <property type="match status" value="1"/>
</dbReference>
<dbReference type="GO" id="GO:0003700">
    <property type="term" value="F:DNA-binding transcription factor activity"/>
    <property type="evidence" value="ECO:0007669"/>
    <property type="project" value="InterPro"/>
</dbReference>
<keyword evidence="1" id="KW-0805">Transcription regulation</keyword>
<name>A0A934QZK4_9PSEU</name>
<accession>A0A934QZK4</accession>
<dbReference type="CDD" id="cd07377">
    <property type="entry name" value="WHTH_GntR"/>
    <property type="match status" value="1"/>
</dbReference>
<evidence type="ECO:0000313" key="6">
    <source>
        <dbReference type="Proteomes" id="UP000635245"/>
    </source>
</evidence>